<evidence type="ECO:0000313" key="1">
    <source>
        <dbReference type="EMBL" id="CAJ2509192.1"/>
    </source>
</evidence>
<dbReference type="Proteomes" id="UP001295740">
    <property type="component" value="Unassembled WGS sequence"/>
</dbReference>
<evidence type="ECO:0000313" key="2">
    <source>
        <dbReference type="Proteomes" id="UP001295740"/>
    </source>
</evidence>
<sequence length="489" mass="54344">MPSKGIDCYSYVPDTLSATYEVRFEVPGDSFTHITKDNFTKRHVEVESSKINGRDHLISIHGIGHVVGRFQWTVYRAGIEVASAFNNINALTGNLAAGSTMLSTQLFTPIRTEDAIITYGFYDAGHGEAGLTSHDQCWVFIAPLTLQSWLGDIAPPGSNEEAKPFSRLCLVCPHDNGMNTIQNVDLVLQSLDEDALGELKNHLPHLNFFNHLPDSALIHMLPNIVYGVSVTQKKTITFMLELGARYFEFRPAYLLPLFERTSHLENKLYFQHACIPGMAFDDFLEEQVSFLDSHPTEVCVIHIRHDNIPSECKLPTDDELDDMFNKACAAATTAPLTWGGSDLLQHSIASLRESGSRLIVLRNADKYDSWTSQAYATLTADPILQRFEGMTTEGQSQPGSGDLTILQCQATSQSIKEVLVYSVLASNAATSCLTSTKADLDRQTLPWLRANLNQRLRAEEKLCVLLNDFIDGATTETGVEVSRERLLWP</sequence>
<name>A0AAI8VRL3_9PEZI</name>
<organism evidence="1 2">
    <name type="scientific">Anthostomella pinea</name>
    <dbReference type="NCBI Taxonomy" id="933095"/>
    <lineage>
        <taxon>Eukaryota</taxon>
        <taxon>Fungi</taxon>
        <taxon>Dikarya</taxon>
        <taxon>Ascomycota</taxon>
        <taxon>Pezizomycotina</taxon>
        <taxon>Sordariomycetes</taxon>
        <taxon>Xylariomycetidae</taxon>
        <taxon>Xylariales</taxon>
        <taxon>Xylariaceae</taxon>
        <taxon>Anthostomella</taxon>
    </lineage>
</organism>
<dbReference type="SUPFAM" id="SSF51695">
    <property type="entry name" value="PLC-like phosphodiesterases"/>
    <property type="match status" value="1"/>
</dbReference>
<dbReference type="GO" id="GO:0006629">
    <property type="term" value="P:lipid metabolic process"/>
    <property type="evidence" value="ECO:0007669"/>
    <property type="project" value="InterPro"/>
</dbReference>
<dbReference type="PANTHER" id="PTHR13593">
    <property type="match status" value="1"/>
</dbReference>
<comment type="caution">
    <text evidence="1">The sequence shown here is derived from an EMBL/GenBank/DDBJ whole genome shotgun (WGS) entry which is preliminary data.</text>
</comment>
<dbReference type="AlphaFoldDB" id="A0AAI8VRL3"/>
<dbReference type="InterPro" id="IPR051057">
    <property type="entry name" value="PI-PLC_domain"/>
</dbReference>
<dbReference type="PANTHER" id="PTHR13593:SF146">
    <property type="entry name" value="PLC-LIKE PHOSPHODIESTERASE"/>
    <property type="match status" value="1"/>
</dbReference>
<gene>
    <name evidence="1" type="ORF">KHLLAP_LOCUS9660</name>
</gene>
<dbReference type="Gene3D" id="3.20.20.190">
    <property type="entry name" value="Phosphatidylinositol (PI) phosphodiesterase"/>
    <property type="match status" value="1"/>
</dbReference>
<protein>
    <submittedName>
        <fullName evidence="1">Uu.00g142180.m01.CDS01</fullName>
    </submittedName>
</protein>
<reference evidence="1" key="1">
    <citation type="submission" date="2023-10" db="EMBL/GenBank/DDBJ databases">
        <authorList>
            <person name="Hackl T."/>
        </authorList>
    </citation>
    <scope>NUCLEOTIDE SEQUENCE</scope>
</reference>
<dbReference type="InterPro" id="IPR017946">
    <property type="entry name" value="PLC-like_Pdiesterase_TIM-brl"/>
</dbReference>
<dbReference type="EMBL" id="CAUWAG010000012">
    <property type="protein sequence ID" value="CAJ2509192.1"/>
    <property type="molecule type" value="Genomic_DNA"/>
</dbReference>
<accession>A0AAI8VRL3</accession>
<proteinExistence type="predicted"/>
<dbReference type="GO" id="GO:0008081">
    <property type="term" value="F:phosphoric diester hydrolase activity"/>
    <property type="evidence" value="ECO:0007669"/>
    <property type="project" value="InterPro"/>
</dbReference>
<keyword evidence="2" id="KW-1185">Reference proteome</keyword>